<gene>
    <name evidence="3" type="ORF">PFISCL1PPCAC_2281</name>
</gene>
<organism evidence="3 4">
    <name type="scientific">Pristionchus fissidentatus</name>
    <dbReference type="NCBI Taxonomy" id="1538716"/>
    <lineage>
        <taxon>Eukaryota</taxon>
        <taxon>Metazoa</taxon>
        <taxon>Ecdysozoa</taxon>
        <taxon>Nematoda</taxon>
        <taxon>Chromadorea</taxon>
        <taxon>Rhabditida</taxon>
        <taxon>Rhabditina</taxon>
        <taxon>Diplogasteromorpha</taxon>
        <taxon>Diplogasteroidea</taxon>
        <taxon>Neodiplogasteridae</taxon>
        <taxon>Pristionchus</taxon>
    </lineage>
</organism>
<dbReference type="InterPro" id="IPR009003">
    <property type="entry name" value="Peptidase_S1_PA"/>
</dbReference>
<reference evidence="3" key="1">
    <citation type="submission" date="2023-10" db="EMBL/GenBank/DDBJ databases">
        <title>Genome assembly of Pristionchus species.</title>
        <authorList>
            <person name="Yoshida K."/>
            <person name="Sommer R.J."/>
        </authorList>
    </citation>
    <scope>NUCLEOTIDE SEQUENCE</scope>
    <source>
        <strain evidence="3">RS5133</strain>
    </source>
</reference>
<dbReference type="Pfam" id="PF03761">
    <property type="entry name" value="DUF316"/>
    <property type="match status" value="1"/>
</dbReference>
<accession>A0AAV5UV23</accession>
<dbReference type="GO" id="GO:0004252">
    <property type="term" value="F:serine-type endopeptidase activity"/>
    <property type="evidence" value="ECO:0007669"/>
    <property type="project" value="InterPro"/>
</dbReference>
<dbReference type="PANTHER" id="PTHR24260">
    <property type="match status" value="1"/>
</dbReference>
<keyword evidence="4" id="KW-1185">Reference proteome</keyword>
<keyword evidence="1" id="KW-0732">Signal</keyword>
<dbReference type="Gene3D" id="2.40.10.10">
    <property type="entry name" value="Trypsin-like serine proteases"/>
    <property type="match status" value="1"/>
</dbReference>
<sequence>FQMIPLIFLLSLIPLVNSLFANIGPRFRKLSTEESVEMARVCGTLQYPSHDFPMPNAHFIEQLRSRVAKYPWAVSISINGKNKLGGALISPYHILTAAHGFLVYTSYYTKCSARGYKSLPEVQELDVSYGGVCIRGIDSKLPNHPFCTQPDVIRNKIRGVRVDAEFGRQHCNKGHDWAIVELENRVNFTDRVRPICLPYAGMRIQKLLQVAGWGRTYVATDSSPLLHEATMVHAPHCPRPENDYFPSQAPDMLCAVSQNTTDFWAPRTCHGDSGSGMQQRDLDGRARLVALTSFGTPGCPADELARFTKLEPYLSEICQETGICYTVPESAQSNNLPFKVRV</sequence>
<feature type="non-terminal residue" evidence="3">
    <location>
        <position position="1"/>
    </location>
</feature>
<evidence type="ECO:0000256" key="1">
    <source>
        <dbReference type="SAM" id="SignalP"/>
    </source>
</evidence>
<evidence type="ECO:0000313" key="4">
    <source>
        <dbReference type="Proteomes" id="UP001432322"/>
    </source>
</evidence>
<dbReference type="InterPro" id="IPR043504">
    <property type="entry name" value="Peptidase_S1_PA_chymotrypsin"/>
</dbReference>
<dbReference type="Pfam" id="PF00089">
    <property type="entry name" value="Trypsin"/>
    <property type="match status" value="1"/>
</dbReference>
<dbReference type="EMBL" id="BTSY01000001">
    <property type="protein sequence ID" value="GMT10984.1"/>
    <property type="molecule type" value="Genomic_DNA"/>
</dbReference>
<dbReference type="SUPFAM" id="SSF50494">
    <property type="entry name" value="Trypsin-like serine proteases"/>
    <property type="match status" value="1"/>
</dbReference>
<dbReference type="PRINTS" id="PR00722">
    <property type="entry name" value="CHYMOTRYPSIN"/>
</dbReference>
<dbReference type="AlphaFoldDB" id="A0AAV5UV23"/>
<dbReference type="PANTHER" id="PTHR24260:SF106">
    <property type="entry name" value="PEPTIDASE S1 DOMAIN-CONTAINING PROTEIN"/>
    <property type="match status" value="1"/>
</dbReference>
<dbReference type="GO" id="GO:0006508">
    <property type="term" value="P:proteolysis"/>
    <property type="evidence" value="ECO:0007669"/>
    <property type="project" value="InterPro"/>
</dbReference>
<feature type="signal peptide" evidence="1">
    <location>
        <begin position="1"/>
        <end position="18"/>
    </location>
</feature>
<feature type="chain" id="PRO_5043484458" description="Peptidase S1 domain-containing protein" evidence="1">
    <location>
        <begin position="19"/>
        <end position="342"/>
    </location>
</feature>
<name>A0AAV5UV23_9BILA</name>
<comment type="caution">
    <text evidence="3">The sequence shown here is derived from an EMBL/GenBank/DDBJ whole genome shotgun (WGS) entry which is preliminary data.</text>
</comment>
<dbReference type="InterPro" id="IPR001254">
    <property type="entry name" value="Trypsin_dom"/>
</dbReference>
<evidence type="ECO:0000259" key="2">
    <source>
        <dbReference type="PROSITE" id="PS50240"/>
    </source>
</evidence>
<dbReference type="SMART" id="SM00020">
    <property type="entry name" value="Tryp_SPc"/>
    <property type="match status" value="1"/>
</dbReference>
<dbReference type="InterPro" id="IPR001314">
    <property type="entry name" value="Peptidase_S1A"/>
</dbReference>
<protein>
    <recommendedName>
        <fullName evidence="2">Peptidase S1 domain-containing protein</fullName>
    </recommendedName>
</protein>
<dbReference type="Proteomes" id="UP001432322">
    <property type="component" value="Unassembled WGS sequence"/>
</dbReference>
<dbReference type="PROSITE" id="PS50240">
    <property type="entry name" value="TRYPSIN_DOM"/>
    <property type="match status" value="1"/>
</dbReference>
<feature type="domain" description="Peptidase S1" evidence="2">
    <location>
        <begin position="54"/>
        <end position="322"/>
    </location>
</feature>
<dbReference type="InterPro" id="IPR051333">
    <property type="entry name" value="CLIP_Serine_Protease"/>
</dbReference>
<proteinExistence type="predicted"/>
<dbReference type="InterPro" id="IPR005514">
    <property type="entry name" value="DUF316"/>
</dbReference>
<evidence type="ECO:0000313" key="3">
    <source>
        <dbReference type="EMBL" id="GMT10984.1"/>
    </source>
</evidence>